<dbReference type="Proteomes" id="UP000049023">
    <property type="component" value="Unassembled WGS sequence"/>
</dbReference>
<dbReference type="EMBL" id="CSAD01000493">
    <property type="protein sequence ID" value="COW06799.1"/>
    <property type="molecule type" value="Genomic_DNA"/>
</dbReference>
<dbReference type="Proteomes" id="UP000045842">
    <property type="component" value="Unassembled WGS sequence"/>
</dbReference>
<evidence type="ECO:0000313" key="7">
    <source>
        <dbReference type="Proteomes" id="UP000048948"/>
    </source>
</evidence>
<name>A0A655AAQ0_MYCTX</name>
<dbReference type="EMBL" id="CHKL01000202">
    <property type="protein sequence ID" value="COW26314.1"/>
    <property type="molecule type" value="Genomic_DNA"/>
</dbReference>
<reference evidence="5 6" key="1">
    <citation type="submission" date="2015-03" db="EMBL/GenBank/DDBJ databases">
        <authorList>
            <consortium name="Pathogen Informatics"/>
        </authorList>
    </citation>
    <scope>NUCLEOTIDE SEQUENCE [LARGE SCALE GENOMIC DNA]</scope>
    <source>
        <strain evidence="1 7">Bir 172</strain>
        <strain evidence="2 8">Bir 187</strain>
        <strain evidence="3 5">G09801536</strain>
        <strain evidence="4 6">P00601463</strain>
    </source>
</reference>
<evidence type="ECO:0000313" key="1">
    <source>
        <dbReference type="EMBL" id="CKS26867.1"/>
    </source>
</evidence>
<dbReference type="EMBL" id="CNGE01000234">
    <property type="protein sequence ID" value="CKS26867.1"/>
    <property type="molecule type" value="Genomic_DNA"/>
</dbReference>
<evidence type="ECO:0000313" key="4">
    <source>
        <dbReference type="EMBL" id="COW26314.1"/>
    </source>
</evidence>
<proteinExistence type="predicted"/>
<evidence type="ECO:0000313" key="2">
    <source>
        <dbReference type="EMBL" id="CKS31967.1"/>
    </source>
</evidence>
<evidence type="ECO:0000313" key="3">
    <source>
        <dbReference type="EMBL" id="COW06799.1"/>
    </source>
</evidence>
<evidence type="ECO:0000313" key="5">
    <source>
        <dbReference type="Proteomes" id="UP000045842"/>
    </source>
</evidence>
<dbReference type="AlphaFoldDB" id="A0A655AAQ0"/>
<dbReference type="Proteomes" id="UP000048600">
    <property type="component" value="Unassembled WGS sequence"/>
</dbReference>
<organism evidence="1 7">
    <name type="scientific">Mycobacterium tuberculosis</name>
    <dbReference type="NCBI Taxonomy" id="1773"/>
    <lineage>
        <taxon>Bacteria</taxon>
        <taxon>Bacillati</taxon>
        <taxon>Actinomycetota</taxon>
        <taxon>Actinomycetes</taxon>
        <taxon>Mycobacteriales</taxon>
        <taxon>Mycobacteriaceae</taxon>
        <taxon>Mycobacterium</taxon>
        <taxon>Mycobacterium tuberculosis complex</taxon>
    </lineage>
</organism>
<gene>
    <name evidence="3" type="ORF">ERS007679_03042</name>
    <name evidence="4" type="ORF">ERS007741_02000</name>
    <name evidence="1" type="ORF">ERS027646_01556</name>
    <name evidence="2" type="ORF">ERS027661_02909</name>
</gene>
<evidence type="ECO:0000313" key="6">
    <source>
        <dbReference type="Proteomes" id="UP000048600"/>
    </source>
</evidence>
<dbReference type="EMBL" id="CNFU01000682">
    <property type="protein sequence ID" value="CKS31967.1"/>
    <property type="molecule type" value="Genomic_DNA"/>
</dbReference>
<protein>
    <submittedName>
        <fullName evidence="1">Uncharacterized protein</fullName>
    </submittedName>
</protein>
<dbReference type="Proteomes" id="UP000048948">
    <property type="component" value="Unassembled WGS sequence"/>
</dbReference>
<accession>A0A655AAQ0</accession>
<evidence type="ECO:0000313" key="8">
    <source>
        <dbReference type="Proteomes" id="UP000049023"/>
    </source>
</evidence>
<sequence length="29" mass="3456">MTISVIRLRRSVPLKYWLTRRRKSAAVPT</sequence>